<dbReference type="Pfam" id="PF07690">
    <property type="entry name" value="MFS_1"/>
    <property type="match status" value="1"/>
</dbReference>
<name>A0A810MVM0_9ACTN</name>
<feature type="transmembrane region" description="Helical" evidence="7">
    <location>
        <begin position="175"/>
        <end position="192"/>
    </location>
</feature>
<keyword evidence="10" id="KW-1185">Reference proteome</keyword>
<feature type="transmembrane region" description="Helical" evidence="7">
    <location>
        <begin position="109"/>
        <end position="130"/>
    </location>
</feature>
<dbReference type="SUPFAM" id="SSF103473">
    <property type="entry name" value="MFS general substrate transporter"/>
    <property type="match status" value="1"/>
</dbReference>
<evidence type="ECO:0000256" key="7">
    <source>
        <dbReference type="SAM" id="Phobius"/>
    </source>
</evidence>
<accession>A0A810MVM0</accession>
<evidence type="ECO:0000256" key="3">
    <source>
        <dbReference type="ARBA" id="ARBA00022692"/>
    </source>
</evidence>
<feature type="transmembrane region" description="Helical" evidence="7">
    <location>
        <begin position="51"/>
        <end position="73"/>
    </location>
</feature>
<feature type="transmembrane region" description="Helical" evidence="7">
    <location>
        <begin position="150"/>
        <end position="169"/>
    </location>
</feature>
<dbReference type="Gene3D" id="1.20.1250.20">
    <property type="entry name" value="MFS general substrate transporter like domains"/>
    <property type="match status" value="2"/>
</dbReference>
<evidence type="ECO:0000256" key="1">
    <source>
        <dbReference type="ARBA" id="ARBA00004651"/>
    </source>
</evidence>
<dbReference type="RefSeq" id="WP_212824516.1">
    <property type="nucleotide sequence ID" value="NZ_AP023359.1"/>
</dbReference>
<dbReference type="Proteomes" id="UP000680866">
    <property type="component" value="Chromosome"/>
</dbReference>
<keyword evidence="3 7" id="KW-0812">Transmembrane</keyword>
<dbReference type="CDD" id="cd06173">
    <property type="entry name" value="MFS_MefA_like"/>
    <property type="match status" value="1"/>
</dbReference>
<dbReference type="AlphaFoldDB" id="A0A810MVM0"/>
<feature type="domain" description="Major facilitator superfamily (MFS) profile" evidence="8">
    <location>
        <begin position="1"/>
        <end position="403"/>
    </location>
</feature>
<evidence type="ECO:0000256" key="2">
    <source>
        <dbReference type="ARBA" id="ARBA00022475"/>
    </source>
</evidence>
<keyword evidence="2" id="KW-1003">Cell membrane</keyword>
<protein>
    <recommendedName>
        <fullName evidence="8">Major facilitator superfamily (MFS) profile domain-containing protein</fullName>
    </recommendedName>
</protein>
<evidence type="ECO:0000256" key="5">
    <source>
        <dbReference type="ARBA" id="ARBA00023136"/>
    </source>
</evidence>
<dbReference type="EMBL" id="AP023359">
    <property type="protein sequence ID" value="BCJ65201.1"/>
    <property type="molecule type" value="Genomic_DNA"/>
</dbReference>
<feature type="transmembrane region" description="Helical" evidence="7">
    <location>
        <begin position="290"/>
        <end position="313"/>
    </location>
</feature>
<dbReference type="GO" id="GO:0005886">
    <property type="term" value="C:plasma membrane"/>
    <property type="evidence" value="ECO:0007669"/>
    <property type="project" value="UniProtKB-SubCell"/>
</dbReference>
<evidence type="ECO:0000313" key="9">
    <source>
        <dbReference type="EMBL" id="BCJ65201.1"/>
    </source>
</evidence>
<reference evidence="9" key="1">
    <citation type="submission" date="2020-08" db="EMBL/GenBank/DDBJ databases">
        <title>Whole genome shotgun sequence of Polymorphospora rubra NBRC 101157.</title>
        <authorList>
            <person name="Komaki H."/>
            <person name="Tamura T."/>
        </authorList>
    </citation>
    <scope>NUCLEOTIDE SEQUENCE</scope>
    <source>
        <strain evidence="9">NBRC 101157</strain>
    </source>
</reference>
<dbReference type="InterPro" id="IPR011701">
    <property type="entry name" value="MFS"/>
</dbReference>
<feature type="region of interest" description="Disordered" evidence="6">
    <location>
        <begin position="414"/>
        <end position="434"/>
    </location>
</feature>
<dbReference type="PROSITE" id="PS50850">
    <property type="entry name" value="MFS"/>
    <property type="match status" value="1"/>
</dbReference>
<dbReference type="PANTHER" id="PTHR23513">
    <property type="entry name" value="INTEGRAL MEMBRANE EFFLUX PROTEIN-RELATED"/>
    <property type="match status" value="1"/>
</dbReference>
<feature type="transmembrane region" description="Helical" evidence="7">
    <location>
        <begin position="353"/>
        <end position="374"/>
    </location>
</feature>
<feature type="transmembrane region" description="Helical" evidence="7">
    <location>
        <begin position="85"/>
        <end position="103"/>
    </location>
</feature>
<sequence length="452" mass="45316">MSFTSAVAAAPEPPSRWSDVYLAAVARGVSVCGDFLAATALVLTLQGSGAGGYAVAALLLAKTVPMAALAPVAGRIADRVDSRTVLVIAGLGQAVTCAALAFVSHPVAVIALVTLLSVGLAVTQPTLAALVPAMVRKEDLARASATNQTAATVGMMAGPALAGVLVGQFGATVPLLIDAVSYLALVAAGLLLRTRRGGAAAATAGTGDGGRPAATWSLWRDPLLRAMVVAIAAVVGAVGAINVAHVFLVRETLGASETVFGIIEAVEMAGMLVGAWLFARLARRTADDRFLVWGVLVQLGVMCLLTPVAAVVATALWLIPIWIVTGLLSGGMNVFSGVAMANRVPAESRGRAFATFGGTIQAAGMFGFFAGGVLVEQMPIRPLFAAAGLAGVTVVLALVPSTVRATRAARLGSAPTDDRAAVGDGDGAAPSATTVPVDRPVATAAGYGGNHE</sequence>
<feature type="transmembrane region" description="Helical" evidence="7">
    <location>
        <begin position="259"/>
        <end position="278"/>
    </location>
</feature>
<dbReference type="GO" id="GO:0022857">
    <property type="term" value="F:transmembrane transporter activity"/>
    <property type="evidence" value="ECO:0007669"/>
    <property type="project" value="InterPro"/>
</dbReference>
<keyword evidence="5 7" id="KW-0472">Membrane</keyword>
<comment type="subcellular location">
    <subcellularLocation>
        <location evidence="1">Cell membrane</location>
        <topology evidence="1">Multi-pass membrane protein</topology>
    </subcellularLocation>
</comment>
<dbReference type="KEGG" id="pry:Prubr_22220"/>
<evidence type="ECO:0000256" key="4">
    <source>
        <dbReference type="ARBA" id="ARBA00022989"/>
    </source>
</evidence>
<dbReference type="PANTHER" id="PTHR23513:SF11">
    <property type="entry name" value="STAPHYLOFERRIN A TRANSPORTER"/>
    <property type="match status" value="1"/>
</dbReference>
<dbReference type="InterPro" id="IPR020846">
    <property type="entry name" value="MFS_dom"/>
</dbReference>
<feature type="transmembrane region" description="Helical" evidence="7">
    <location>
        <begin position="319"/>
        <end position="341"/>
    </location>
</feature>
<feature type="transmembrane region" description="Helical" evidence="7">
    <location>
        <begin position="380"/>
        <end position="399"/>
    </location>
</feature>
<feature type="transmembrane region" description="Helical" evidence="7">
    <location>
        <begin position="226"/>
        <end position="247"/>
    </location>
</feature>
<gene>
    <name evidence="9" type="ORF">Prubr_22220</name>
</gene>
<evidence type="ECO:0000313" key="10">
    <source>
        <dbReference type="Proteomes" id="UP000680866"/>
    </source>
</evidence>
<evidence type="ECO:0000256" key="6">
    <source>
        <dbReference type="SAM" id="MobiDB-lite"/>
    </source>
</evidence>
<dbReference type="InterPro" id="IPR036259">
    <property type="entry name" value="MFS_trans_sf"/>
</dbReference>
<evidence type="ECO:0000259" key="8">
    <source>
        <dbReference type="PROSITE" id="PS50850"/>
    </source>
</evidence>
<organism evidence="9 10">
    <name type="scientific">Polymorphospora rubra</name>
    <dbReference type="NCBI Taxonomy" id="338584"/>
    <lineage>
        <taxon>Bacteria</taxon>
        <taxon>Bacillati</taxon>
        <taxon>Actinomycetota</taxon>
        <taxon>Actinomycetes</taxon>
        <taxon>Micromonosporales</taxon>
        <taxon>Micromonosporaceae</taxon>
        <taxon>Polymorphospora</taxon>
    </lineage>
</organism>
<proteinExistence type="predicted"/>
<keyword evidence="4 7" id="KW-1133">Transmembrane helix</keyword>